<gene>
    <name evidence="1" type="ORF">M427DRAFT_477731</name>
</gene>
<evidence type="ECO:0000313" key="1">
    <source>
        <dbReference type="EMBL" id="KXS10521.1"/>
    </source>
</evidence>
<dbReference type="Proteomes" id="UP000070544">
    <property type="component" value="Unassembled WGS sequence"/>
</dbReference>
<dbReference type="AlphaFoldDB" id="A0A139A175"/>
<keyword evidence="2" id="KW-1185">Reference proteome</keyword>
<reference evidence="1 2" key="1">
    <citation type="journal article" date="2015" name="Genome Biol. Evol.">
        <title>Phylogenomic analyses indicate that early fungi evolved digesting cell walls of algal ancestors of land plants.</title>
        <authorList>
            <person name="Chang Y."/>
            <person name="Wang S."/>
            <person name="Sekimoto S."/>
            <person name="Aerts A.L."/>
            <person name="Choi C."/>
            <person name="Clum A."/>
            <person name="LaButti K.M."/>
            <person name="Lindquist E.A."/>
            <person name="Yee Ngan C."/>
            <person name="Ohm R.A."/>
            <person name="Salamov A.A."/>
            <person name="Grigoriev I.V."/>
            <person name="Spatafora J.W."/>
            <person name="Berbee M.L."/>
        </authorList>
    </citation>
    <scope>NUCLEOTIDE SEQUENCE [LARGE SCALE GENOMIC DNA]</scope>
    <source>
        <strain evidence="1 2">JEL478</strain>
    </source>
</reference>
<organism evidence="1 2">
    <name type="scientific">Gonapodya prolifera (strain JEL478)</name>
    <name type="common">Monoblepharis prolifera</name>
    <dbReference type="NCBI Taxonomy" id="1344416"/>
    <lineage>
        <taxon>Eukaryota</taxon>
        <taxon>Fungi</taxon>
        <taxon>Fungi incertae sedis</taxon>
        <taxon>Chytridiomycota</taxon>
        <taxon>Chytridiomycota incertae sedis</taxon>
        <taxon>Monoblepharidomycetes</taxon>
        <taxon>Monoblepharidales</taxon>
        <taxon>Gonapodyaceae</taxon>
        <taxon>Gonapodya</taxon>
    </lineage>
</organism>
<evidence type="ECO:0000313" key="2">
    <source>
        <dbReference type="Proteomes" id="UP000070544"/>
    </source>
</evidence>
<accession>A0A139A175</accession>
<protein>
    <submittedName>
        <fullName evidence="1">Uncharacterized protein</fullName>
    </submittedName>
</protein>
<name>A0A139A175_GONPJ</name>
<dbReference type="EMBL" id="KQ965821">
    <property type="protein sequence ID" value="KXS10521.1"/>
    <property type="molecule type" value="Genomic_DNA"/>
</dbReference>
<sequence length="205" mass="22385">MPHLFSCSFEVKITCTSDCISITQSINTQQSQSGYSPGVIHVAPIVSENIRRRSVSGNLSLSCRPRTSVSIGFEKSIPLSSVSFLRPRTELENTLQALPKALLLGLCPTPSTPSSRVSIVVGIKPLSVLRFEPIVWGKATRRNLPPDGTNAYHARLSTGTVATRVSIHRTLCRALFRPIVVHVGRSTMLADRLSDRIASVERNLP</sequence>
<proteinExistence type="predicted"/>